<dbReference type="Proteomes" id="UP000263232">
    <property type="component" value="Chromosome"/>
</dbReference>
<dbReference type="AlphaFoldDB" id="A0A347WII1"/>
<evidence type="ECO:0000256" key="5">
    <source>
        <dbReference type="RuleBase" id="RU003719"/>
    </source>
</evidence>
<dbReference type="InterPro" id="IPR006140">
    <property type="entry name" value="D-isomer_DH_NAD-bd"/>
</dbReference>
<dbReference type="PROSITE" id="PS00065">
    <property type="entry name" value="D_2_HYDROXYACID_DH_1"/>
    <property type="match status" value="1"/>
</dbReference>
<keyword evidence="2" id="KW-0028">Amino-acid biosynthesis</keyword>
<evidence type="ECO:0000256" key="4">
    <source>
        <dbReference type="ARBA" id="ARBA00023027"/>
    </source>
</evidence>
<dbReference type="OrthoDB" id="9805416at2"/>
<feature type="domain" description="D-isomer specific 2-hydroxyacid dehydrogenase catalytic" evidence="6">
    <location>
        <begin position="20"/>
        <end position="326"/>
    </location>
</feature>
<dbReference type="EMBL" id="CP023434">
    <property type="protein sequence ID" value="AXY24888.1"/>
    <property type="molecule type" value="Genomic_DNA"/>
</dbReference>
<evidence type="ECO:0000259" key="6">
    <source>
        <dbReference type="Pfam" id="PF00389"/>
    </source>
</evidence>
<dbReference type="Pfam" id="PF02826">
    <property type="entry name" value="2-Hacid_dh_C"/>
    <property type="match status" value="1"/>
</dbReference>
<reference evidence="8 9" key="1">
    <citation type="submission" date="2017-09" db="EMBL/GenBank/DDBJ databases">
        <title>Complete genome sequence of Oxytococcus suis strain ZY16052.</title>
        <authorList>
            <person name="Li F."/>
        </authorList>
    </citation>
    <scope>NUCLEOTIDE SEQUENCE [LARGE SCALE GENOMIC DNA]</scope>
    <source>
        <strain evidence="8 9">ZY16052</strain>
    </source>
</reference>
<proteinExistence type="inferred from homology"/>
<dbReference type="PANTHER" id="PTHR42789:SF1">
    <property type="entry name" value="D-ISOMER SPECIFIC 2-HYDROXYACID DEHYDROGENASE FAMILY PROTEIN (AFU_ORTHOLOGUE AFUA_6G10090)"/>
    <property type="match status" value="1"/>
</dbReference>
<dbReference type="RefSeq" id="WP_118989810.1">
    <property type="nucleotide sequence ID" value="NZ_CP023434.1"/>
</dbReference>
<dbReference type="PANTHER" id="PTHR42789">
    <property type="entry name" value="D-ISOMER SPECIFIC 2-HYDROXYACID DEHYDROGENASE FAMILY PROTEIN (AFU_ORTHOLOGUE AFUA_6G10090)"/>
    <property type="match status" value="1"/>
</dbReference>
<dbReference type="GO" id="GO:0016616">
    <property type="term" value="F:oxidoreductase activity, acting on the CH-OH group of donors, NAD or NADP as acceptor"/>
    <property type="evidence" value="ECO:0007669"/>
    <property type="project" value="InterPro"/>
</dbReference>
<dbReference type="SUPFAM" id="SSF51735">
    <property type="entry name" value="NAD(P)-binding Rossmann-fold domains"/>
    <property type="match status" value="1"/>
</dbReference>
<evidence type="ECO:0000259" key="7">
    <source>
        <dbReference type="Pfam" id="PF02826"/>
    </source>
</evidence>
<evidence type="ECO:0000313" key="8">
    <source>
        <dbReference type="EMBL" id="AXY24888.1"/>
    </source>
</evidence>
<dbReference type="KEGG" id="abae:CL176_01985"/>
<evidence type="ECO:0000256" key="1">
    <source>
        <dbReference type="ARBA" id="ARBA00005854"/>
    </source>
</evidence>
<sequence length="332" mass="36659">MSGNKTAVINSKSFGRYFPEQIDRLNELGGVDFYRDLDPNIEGKELAELLQQYEYIIPSVTPNFPREFFENSPNLKMIARHGLGYNNVDIEAATDHGVYVTKIVGDYERDTVAELSVAFVMALIRHVVPADYALKQGEWGKKANFFGTELHALTLGIIGLGNIGSRVSEIIHNGFGTEVIAYDPNVSAQKMKEHGAIKVELDELLERSDVISLNAAITETSLYLLGADEFAKMKDGVLIANTARGALVVEDDLVAALDSGKVKAYATDVFETEPIPEDSRLKNYEYNILTPHIGAYTDISLKLMGDKVVEDVALMEAGKEPIEIINKEVLNK</sequence>
<dbReference type="InterPro" id="IPR006139">
    <property type="entry name" value="D-isomer_2_OHA_DH_cat_dom"/>
</dbReference>
<protein>
    <submittedName>
        <fullName evidence="8">Hydroxyacid dehydrogenase</fullName>
    </submittedName>
</protein>
<evidence type="ECO:0000313" key="9">
    <source>
        <dbReference type="Proteomes" id="UP000263232"/>
    </source>
</evidence>
<feature type="domain" description="D-isomer specific 2-hydroxyacid dehydrogenase NAD-binding" evidence="7">
    <location>
        <begin position="117"/>
        <end position="294"/>
    </location>
</feature>
<dbReference type="GO" id="GO:0051287">
    <property type="term" value="F:NAD binding"/>
    <property type="evidence" value="ECO:0007669"/>
    <property type="project" value="InterPro"/>
</dbReference>
<comment type="similarity">
    <text evidence="1 5">Belongs to the D-isomer specific 2-hydroxyacid dehydrogenase family.</text>
</comment>
<gene>
    <name evidence="8" type="ORF">CL176_01985</name>
</gene>
<dbReference type="InterPro" id="IPR050857">
    <property type="entry name" value="D-2-hydroxyacid_DH"/>
</dbReference>
<evidence type="ECO:0000256" key="3">
    <source>
        <dbReference type="ARBA" id="ARBA00023002"/>
    </source>
</evidence>
<accession>A0A347WII1</accession>
<organism evidence="8 9">
    <name type="scientific">Suicoccus acidiformans</name>
    <dbReference type="NCBI Taxonomy" id="2036206"/>
    <lineage>
        <taxon>Bacteria</taxon>
        <taxon>Bacillati</taxon>
        <taxon>Bacillota</taxon>
        <taxon>Bacilli</taxon>
        <taxon>Lactobacillales</taxon>
        <taxon>Aerococcaceae</taxon>
        <taxon>Suicoccus</taxon>
    </lineage>
</organism>
<dbReference type="Gene3D" id="3.40.50.720">
    <property type="entry name" value="NAD(P)-binding Rossmann-like Domain"/>
    <property type="match status" value="2"/>
</dbReference>
<keyword evidence="3 5" id="KW-0560">Oxidoreductase</keyword>
<name>A0A347WII1_9LACT</name>
<dbReference type="InterPro" id="IPR029752">
    <property type="entry name" value="D-isomer_DH_CS1"/>
</dbReference>
<keyword evidence="4" id="KW-0520">NAD</keyword>
<keyword evidence="9" id="KW-1185">Reference proteome</keyword>
<dbReference type="GO" id="GO:0008652">
    <property type="term" value="P:amino acid biosynthetic process"/>
    <property type="evidence" value="ECO:0007669"/>
    <property type="project" value="UniProtKB-KW"/>
</dbReference>
<dbReference type="SUPFAM" id="SSF52283">
    <property type="entry name" value="Formate/glycerate dehydrogenase catalytic domain-like"/>
    <property type="match status" value="1"/>
</dbReference>
<dbReference type="InterPro" id="IPR036291">
    <property type="entry name" value="NAD(P)-bd_dom_sf"/>
</dbReference>
<dbReference type="Pfam" id="PF00389">
    <property type="entry name" value="2-Hacid_dh"/>
    <property type="match status" value="1"/>
</dbReference>
<evidence type="ECO:0000256" key="2">
    <source>
        <dbReference type="ARBA" id="ARBA00022605"/>
    </source>
</evidence>